<dbReference type="PRINTS" id="PR00035">
    <property type="entry name" value="HTHGNTR"/>
</dbReference>
<evidence type="ECO:0000256" key="2">
    <source>
        <dbReference type="ARBA" id="ARBA00023125"/>
    </source>
</evidence>
<dbReference type="AlphaFoldDB" id="A0A927CDJ3"/>
<dbReference type="PANTHER" id="PTHR43649">
    <property type="entry name" value="ARABINOSE-BINDING PROTEIN-RELATED"/>
    <property type="match status" value="1"/>
</dbReference>
<evidence type="ECO:0000313" key="5">
    <source>
        <dbReference type="EMBL" id="MBD2864261.1"/>
    </source>
</evidence>
<dbReference type="InterPro" id="IPR006059">
    <property type="entry name" value="SBP"/>
</dbReference>
<evidence type="ECO:0000256" key="1">
    <source>
        <dbReference type="ARBA" id="ARBA00023015"/>
    </source>
</evidence>
<organism evidence="5 6">
    <name type="scientific">Paenibacillus oceani</name>
    <dbReference type="NCBI Taxonomy" id="2772510"/>
    <lineage>
        <taxon>Bacteria</taxon>
        <taxon>Bacillati</taxon>
        <taxon>Bacillota</taxon>
        <taxon>Bacilli</taxon>
        <taxon>Bacillales</taxon>
        <taxon>Paenibacillaceae</taxon>
        <taxon>Paenibacillus</taxon>
    </lineage>
</organism>
<dbReference type="PANTHER" id="PTHR43649:SF12">
    <property type="entry name" value="DIACETYLCHITOBIOSE BINDING PROTEIN DASA"/>
    <property type="match status" value="1"/>
</dbReference>
<accession>A0A927CDJ3</accession>
<dbReference type="GO" id="GO:0003677">
    <property type="term" value="F:DNA binding"/>
    <property type="evidence" value="ECO:0007669"/>
    <property type="project" value="UniProtKB-KW"/>
</dbReference>
<dbReference type="Gene3D" id="3.40.190.10">
    <property type="entry name" value="Periplasmic binding protein-like II"/>
    <property type="match status" value="1"/>
</dbReference>
<dbReference type="Pfam" id="PF01547">
    <property type="entry name" value="SBP_bac_1"/>
    <property type="match status" value="1"/>
</dbReference>
<dbReference type="EMBL" id="JACXJA010000028">
    <property type="protein sequence ID" value="MBD2864261.1"/>
    <property type="molecule type" value="Genomic_DNA"/>
</dbReference>
<protein>
    <submittedName>
        <fullName evidence="5">Extracellular solute-binding protein</fullName>
    </submittedName>
</protein>
<dbReference type="InterPro" id="IPR036388">
    <property type="entry name" value="WH-like_DNA-bd_sf"/>
</dbReference>
<comment type="caution">
    <text evidence="5">The sequence shown here is derived from an EMBL/GenBank/DDBJ whole genome shotgun (WGS) entry which is preliminary data.</text>
</comment>
<dbReference type="InterPro" id="IPR036390">
    <property type="entry name" value="WH_DNA-bd_sf"/>
</dbReference>
<reference evidence="5" key="1">
    <citation type="submission" date="2020-09" db="EMBL/GenBank/DDBJ databases">
        <title>A novel bacterium of genus Paenibacillus, isolated from South China Sea.</title>
        <authorList>
            <person name="Huang H."/>
            <person name="Mo K."/>
            <person name="Hu Y."/>
        </authorList>
    </citation>
    <scope>NUCLEOTIDE SEQUENCE</scope>
    <source>
        <strain evidence="5">IB182363</strain>
    </source>
</reference>
<sequence>MRAGSKKYAKLLHDLKLGIMSGEMKEGEYIPSENTIAEQYGLSRPTVRKAVAELAGEGLIRTIAGKGSVVLALGDSPGNRKVTLLNLYWMLPSYEYPMIEEIVGRFNREHAHIQVRLVPFSSEITPLVYAGYKQQDMQELKPDLISISNRFLFELEAEKIEAVLQPLTDLHLETGNDIYDFLWKPARRGGQLFAVPVSFSPVMLVYNRSMFEEGGLDVPDGGWTWDDFVQAAVRLSRQIDDSTVQYGFALSPSFYRWPLFFMQEGGQFARSGQAFPPLNGAGEAGIQFILDLIYKHRAAPLLHTASDLSEQIFQQGKVGMILSTYYLCTLYEESRFDWGVCKFPAGRHDRSLAISTNIGIGKGCENVHEARYFIQYLLSTPIQALVKERSTTLPAVRTVAESAEYPHSAFAGSGYESFRETLGDIQLVNDLGLTCEQVTKLSRAMEMVWFRTETFEQVWRSLAREYG</sequence>
<keyword evidence="1" id="KW-0805">Transcription regulation</keyword>
<dbReference type="InterPro" id="IPR050490">
    <property type="entry name" value="Bact_solute-bd_prot1"/>
</dbReference>
<dbReference type="SMART" id="SM00345">
    <property type="entry name" value="HTH_GNTR"/>
    <property type="match status" value="1"/>
</dbReference>
<dbReference type="GO" id="GO:0003700">
    <property type="term" value="F:DNA-binding transcription factor activity"/>
    <property type="evidence" value="ECO:0007669"/>
    <property type="project" value="InterPro"/>
</dbReference>
<evidence type="ECO:0000259" key="4">
    <source>
        <dbReference type="PROSITE" id="PS50949"/>
    </source>
</evidence>
<dbReference type="RefSeq" id="WP_190929890.1">
    <property type="nucleotide sequence ID" value="NZ_JACXJA010000028.1"/>
</dbReference>
<dbReference type="Pfam" id="PF00392">
    <property type="entry name" value="GntR"/>
    <property type="match status" value="1"/>
</dbReference>
<keyword evidence="3" id="KW-0804">Transcription</keyword>
<dbReference type="InterPro" id="IPR000524">
    <property type="entry name" value="Tscrpt_reg_HTH_GntR"/>
</dbReference>
<keyword evidence="6" id="KW-1185">Reference proteome</keyword>
<dbReference type="Gene3D" id="1.10.10.10">
    <property type="entry name" value="Winged helix-like DNA-binding domain superfamily/Winged helix DNA-binding domain"/>
    <property type="match status" value="1"/>
</dbReference>
<dbReference type="CDD" id="cd07377">
    <property type="entry name" value="WHTH_GntR"/>
    <property type="match status" value="1"/>
</dbReference>
<dbReference type="PROSITE" id="PS50949">
    <property type="entry name" value="HTH_GNTR"/>
    <property type="match status" value="1"/>
</dbReference>
<dbReference type="SUPFAM" id="SSF46785">
    <property type="entry name" value="Winged helix' DNA-binding domain"/>
    <property type="match status" value="1"/>
</dbReference>
<feature type="domain" description="HTH gntR-type" evidence="4">
    <location>
        <begin position="5"/>
        <end position="73"/>
    </location>
</feature>
<evidence type="ECO:0000313" key="6">
    <source>
        <dbReference type="Proteomes" id="UP000639396"/>
    </source>
</evidence>
<dbReference type="Proteomes" id="UP000639396">
    <property type="component" value="Unassembled WGS sequence"/>
</dbReference>
<evidence type="ECO:0000256" key="3">
    <source>
        <dbReference type="ARBA" id="ARBA00023163"/>
    </source>
</evidence>
<gene>
    <name evidence="5" type="ORF">IDH45_19950</name>
</gene>
<proteinExistence type="predicted"/>
<dbReference type="SUPFAM" id="SSF53850">
    <property type="entry name" value="Periplasmic binding protein-like II"/>
    <property type="match status" value="1"/>
</dbReference>
<name>A0A927CDJ3_9BACL</name>
<keyword evidence="2" id="KW-0238">DNA-binding</keyword>